<evidence type="ECO:0000313" key="2">
    <source>
        <dbReference type="Proteomes" id="UP001465426"/>
    </source>
</evidence>
<proteinExistence type="predicted"/>
<accession>A0ABV1EX21</accession>
<organism evidence="1 2">
    <name type="scientific">Niallia hominis</name>
    <dbReference type="NCBI Taxonomy" id="3133173"/>
    <lineage>
        <taxon>Bacteria</taxon>
        <taxon>Bacillati</taxon>
        <taxon>Bacillota</taxon>
        <taxon>Bacilli</taxon>
        <taxon>Bacillales</taxon>
        <taxon>Bacillaceae</taxon>
        <taxon>Niallia</taxon>
    </lineage>
</organism>
<name>A0ABV1EX21_9BACI</name>
<dbReference type="RefSeq" id="WP_349204446.1">
    <property type="nucleotide sequence ID" value="NZ_JBBMFN010000008.1"/>
</dbReference>
<comment type="caution">
    <text evidence="1">The sequence shown here is derived from an EMBL/GenBank/DDBJ whole genome shotgun (WGS) entry which is preliminary data.</text>
</comment>
<evidence type="ECO:0000313" key="1">
    <source>
        <dbReference type="EMBL" id="MEQ2465125.1"/>
    </source>
</evidence>
<dbReference type="Proteomes" id="UP001465426">
    <property type="component" value="Unassembled WGS sequence"/>
</dbReference>
<keyword evidence="2" id="KW-1185">Reference proteome</keyword>
<protein>
    <submittedName>
        <fullName evidence="1">Uncharacterized protein</fullName>
    </submittedName>
</protein>
<dbReference type="EMBL" id="JBBMFN010000008">
    <property type="protein sequence ID" value="MEQ2465125.1"/>
    <property type="molecule type" value="Genomic_DNA"/>
</dbReference>
<reference evidence="1 2" key="1">
    <citation type="submission" date="2024-03" db="EMBL/GenBank/DDBJ databases">
        <title>Human intestinal bacterial collection.</title>
        <authorList>
            <person name="Pauvert C."/>
            <person name="Hitch T.C.A."/>
            <person name="Clavel T."/>
        </authorList>
    </citation>
    <scope>NUCLEOTIDE SEQUENCE [LARGE SCALE GENOMIC DNA]</scope>
    <source>
        <strain evidence="1 2">CLA-SR-H024</strain>
    </source>
</reference>
<gene>
    <name evidence="1" type="ORF">WMO63_05495</name>
</gene>
<sequence>MDKNIKEYKEFLEDELKRSKEHSTILDEINIKLHEMREIAEYALNNNLTKEETNRLNSRLISLKEEIIELEKGLFYIVQ</sequence>